<accession>A0A2I0ALL7</accession>
<organism evidence="1 2">
    <name type="scientific">Apostasia shenzhenica</name>
    <dbReference type="NCBI Taxonomy" id="1088818"/>
    <lineage>
        <taxon>Eukaryota</taxon>
        <taxon>Viridiplantae</taxon>
        <taxon>Streptophyta</taxon>
        <taxon>Embryophyta</taxon>
        <taxon>Tracheophyta</taxon>
        <taxon>Spermatophyta</taxon>
        <taxon>Magnoliopsida</taxon>
        <taxon>Liliopsida</taxon>
        <taxon>Asparagales</taxon>
        <taxon>Orchidaceae</taxon>
        <taxon>Apostasioideae</taxon>
        <taxon>Apostasia</taxon>
    </lineage>
</organism>
<proteinExistence type="predicted"/>
<name>A0A2I0ALL7_9ASPA</name>
<evidence type="ECO:0000313" key="1">
    <source>
        <dbReference type="EMBL" id="PKA56449.1"/>
    </source>
</evidence>
<protein>
    <submittedName>
        <fullName evidence="1">Uncharacterized protein</fullName>
    </submittedName>
</protein>
<evidence type="ECO:0000313" key="2">
    <source>
        <dbReference type="Proteomes" id="UP000236161"/>
    </source>
</evidence>
<dbReference type="Proteomes" id="UP000236161">
    <property type="component" value="Unassembled WGS sequence"/>
</dbReference>
<dbReference type="AlphaFoldDB" id="A0A2I0ALL7"/>
<sequence length="94" mass="9963">MLPPAPLPPVAAVPDFLQLVAAAPARLPLVAAVPARLPPVAAVPEPLPPAAAVPAPLPDGTLSAYRRLLGHSFSSSFHVNKYYILLYYLKNNNF</sequence>
<reference evidence="1 2" key="1">
    <citation type="journal article" date="2017" name="Nature">
        <title>The Apostasia genome and the evolution of orchids.</title>
        <authorList>
            <person name="Zhang G.Q."/>
            <person name="Liu K.W."/>
            <person name="Li Z."/>
            <person name="Lohaus R."/>
            <person name="Hsiao Y.Y."/>
            <person name="Niu S.C."/>
            <person name="Wang J.Y."/>
            <person name="Lin Y.C."/>
            <person name="Xu Q."/>
            <person name="Chen L.J."/>
            <person name="Yoshida K."/>
            <person name="Fujiwara S."/>
            <person name="Wang Z.W."/>
            <person name="Zhang Y.Q."/>
            <person name="Mitsuda N."/>
            <person name="Wang M."/>
            <person name="Liu G.H."/>
            <person name="Pecoraro L."/>
            <person name="Huang H.X."/>
            <person name="Xiao X.J."/>
            <person name="Lin M."/>
            <person name="Wu X.Y."/>
            <person name="Wu W.L."/>
            <person name="Chen Y.Y."/>
            <person name="Chang S.B."/>
            <person name="Sakamoto S."/>
            <person name="Ohme-Takagi M."/>
            <person name="Yagi M."/>
            <person name="Zeng S.J."/>
            <person name="Shen C.Y."/>
            <person name="Yeh C.M."/>
            <person name="Luo Y.B."/>
            <person name="Tsai W.C."/>
            <person name="Van de Peer Y."/>
            <person name="Liu Z.J."/>
        </authorList>
    </citation>
    <scope>NUCLEOTIDE SEQUENCE [LARGE SCALE GENOMIC DNA]</scope>
    <source>
        <strain evidence="2">cv. Shenzhen</strain>
        <tissue evidence="1">Stem</tissue>
    </source>
</reference>
<gene>
    <name evidence="1" type="ORF">AXF42_Ash014952</name>
</gene>
<keyword evidence="2" id="KW-1185">Reference proteome</keyword>
<dbReference type="EMBL" id="KZ451973">
    <property type="protein sequence ID" value="PKA56449.1"/>
    <property type="molecule type" value="Genomic_DNA"/>
</dbReference>